<dbReference type="RefSeq" id="WP_090114716.1">
    <property type="nucleotide sequence ID" value="NZ_FNAT01000010.1"/>
</dbReference>
<protein>
    <recommendedName>
        <fullName evidence="4">Lipoprotein</fullName>
    </recommendedName>
</protein>
<evidence type="ECO:0008006" key="4">
    <source>
        <dbReference type="Google" id="ProtNLM"/>
    </source>
</evidence>
<feature type="region of interest" description="Disordered" evidence="1">
    <location>
        <begin position="175"/>
        <end position="203"/>
    </location>
</feature>
<dbReference type="STRING" id="521013.SAMN04488567_0060"/>
<evidence type="ECO:0000313" key="3">
    <source>
        <dbReference type="Proteomes" id="UP000198922"/>
    </source>
</evidence>
<organism evidence="2 3">
    <name type="scientific">Limimaricola pyoseonensis</name>
    <dbReference type="NCBI Taxonomy" id="521013"/>
    <lineage>
        <taxon>Bacteria</taxon>
        <taxon>Pseudomonadati</taxon>
        <taxon>Pseudomonadota</taxon>
        <taxon>Alphaproteobacteria</taxon>
        <taxon>Rhodobacterales</taxon>
        <taxon>Paracoccaceae</taxon>
        <taxon>Limimaricola</taxon>
    </lineage>
</organism>
<keyword evidence="3" id="KW-1185">Reference proteome</keyword>
<gene>
    <name evidence="2" type="ORF">SAMN04488567_0060</name>
</gene>
<sequence length="203" mass="21808">MHRRLFLAAAPLALAGCGAGEPVWAPDDALARVAYRHDGPPALTLITVKNLGSGNGAHTGLMINASQRVMFDPAGSYGHASIPERNDLLYGITPEVEASYISYHSRVSFTTVVQRKEVPAATAEQAFRLAKTAGPVPKVQCTRAASRLISALPGFERVGTTWFPDELSDRFGELPGVSTREFNENDSSSLRDATRSVARQLEG</sequence>
<dbReference type="PROSITE" id="PS51257">
    <property type="entry name" value="PROKAR_LIPOPROTEIN"/>
    <property type="match status" value="1"/>
</dbReference>
<dbReference type="Proteomes" id="UP000198922">
    <property type="component" value="Unassembled WGS sequence"/>
</dbReference>
<dbReference type="EMBL" id="FNAT01000010">
    <property type="protein sequence ID" value="SDF30219.1"/>
    <property type="molecule type" value="Genomic_DNA"/>
</dbReference>
<name>A0A1G7K091_9RHOB</name>
<dbReference type="AlphaFoldDB" id="A0A1G7K091"/>
<accession>A0A1G7K091</accession>
<proteinExistence type="predicted"/>
<reference evidence="3" key="1">
    <citation type="submission" date="2016-10" db="EMBL/GenBank/DDBJ databases">
        <authorList>
            <person name="Varghese N."/>
            <person name="Submissions S."/>
        </authorList>
    </citation>
    <scope>NUCLEOTIDE SEQUENCE [LARGE SCALE GENOMIC DNA]</scope>
    <source>
        <strain evidence="3">DSM 21424</strain>
    </source>
</reference>
<evidence type="ECO:0000313" key="2">
    <source>
        <dbReference type="EMBL" id="SDF30219.1"/>
    </source>
</evidence>
<dbReference type="OrthoDB" id="7666390at2"/>
<evidence type="ECO:0000256" key="1">
    <source>
        <dbReference type="SAM" id="MobiDB-lite"/>
    </source>
</evidence>